<name>A0A9X4EQU2_9FLAO</name>
<dbReference type="EMBL" id="JAIWJY010000009">
    <property type="protein sequence ID" value="MDE1207708.1"/>
    <property type="molecule type" value="Genomic_DNA"/>
</dbReference>
<evidence type="ECO:0000313" key="2">
    <source>
        <dbReference type="Proteomes" id="UP001149303"/>
    </source>
</evidence>
<protein>
    <submittedName>
        <fullName evidence="1">DUF6261 family protein</fullName>
    </submittedName>
</protein>
<dbReference type="Pfam" id="PF19775">
    <property type="entry name" value="DUF6261"/>
    <property type="match status" value="1"/>
</dbReference>
<dbReference type="RefSeq" id="WP_274640763.1">
    <property type="nucleotide sequence ID" value="NZ_JAIWJY010000009.1"/>
</dbReference>
<keyword evidence="2" id="KW-1185">Reference proteome</keyword>
<organism evidence="1 2">
    <name type="scientific">Tenacibaculum larymnensis</name>
    <dbReference type="NCBI Taxonomy" id="2878201"/>
    <lineage>
        <taxon>Bacteria</taxon>
        <taxon>Pseudomonadati</taxon>
        <taxon>Bacteroidota</taxon>
        <taxon>Flavobacteriia</taxon>
        <taxon>Flavobacteriales</taxon>
        <taxon>Flavobacteriaceae</taxon>
        <taxon>Tenacibaculum</taxon>
    </lineage>
</organism>
<evidence type="ECO:0000313" key="1">
    <source>
        <dbReference type="EMBL" id="MDE1207708.1"/>
    </source>
</evidence>
<comment type="caution">
    <text evidence="1">The sequence shown here is derived from an EMBL/GenBank/DDBJ whole genome shotgun (WGS) entry which is preliminary data.</text>
</comment>
<dbReference type="AlphaFoldDB" id="A0A9X4EQU2"/>
<dbReference type="Proteomes" id="UP001149303">
    <property type="component" value="Unassembled WGS sequence"/>
</dbReference>
<accession>A0A9X4EQU2</accession>
<reference evidence="1" key="1">
    <citation type="submission" date="2021-09" db="EMBL/GenBank/DDBJ databases">
        <authorList>
            <person name="Smyrli M."/>
        </authorList>
    </citation>
    <scope>NUCLEOTIDE SEQUENCE</scope>
    <source>
        <strain evidence="1">LAR25</strain>
    </source>
</reference>
<proteinExistence type="predicted"/>
<gene>
    <name evidence="1" type="ORF">LCI24_12975</name>
</gene>
<sequence>MNSPYLNRYRNGEYLQYMKDILQLVNLQDVDALALTNPTNELTTIVNRIDSLYQQVQGSTLTQEIITLDTRRDKAISGIKMILNGYENHFNEAIVSAAKALLATINAHGTNIIRKSYQEQTAILDSISKDFETEPELIQAISLLDLTTWVAELKNANTEFSAKYIERVGETAASPENNIQELRTEASLTYRKLVLHIEAHATLSENEAYPTLLNEIDVLAKQYNLVVDNRSKSSTPATEEA</sequence>
<dbReference type="InterPro" id="IPR046228">
    <property type="entry name" value="DUF6261"/>
</dbReference>